<gene>
    <name evidence="2" type="ORF">AKJ50_02365</name>
</gene>
<name>A0A133VDH6_9EURY</name>
<evidence type="ECO:0000313" key="3">
    <source>
        <dbReference type="Proteomes" id="UP000070311"/>
    </source>
</evidence>
<keyword evidence="1" id="KW-0472">Membrane</keyword>
<dbReference type="Proteomes" id="UP000070311">
    <property type="component" value="Unassembled WGS sequence"/>
</dbReference>
<dbReference type="AlphaFoldDB" id="A0A133VDH6"/>
<keyword evidence="1" id="KW-1133">Transmembrane helix</keyword>
<protein>
    <submittedName>
        <fullName evidence="2">Uncharacterized protein</fullName>
    </submittedName>
</protein>
<dbReference type="EMBL" id="LHYD01000061">
    <property type="protein sequence ID" value="KXB04454.1"/>
    <property type="molecule type" value="Genomic_DNA"/>
</dbReference>
<feature type="transmembrane region" description="Helical" evidence="1">
    <location>
        <begin position="66"/>
        <end position="84"/>
    </location>
</feature>
<sequence>MNLIGILHIVLTLIGYVIYVYITMKSVSNEVSYRLLTAANILYAVGFGFGLIWAKIEWGFYLNLDIKNILSILLFIPFVVENIIQTRKPYLLSLGTILILLNYVLPKLLNTIHIH</sequence>
<feature type="transmembrane region" description="Helical" evidence="1">
    <location>
        <begin position="6"/>
        <end position="23"/>
    </location>
</feature>
<proteinExistence type="predicted"/>
<comment type="caution">
    <text evidence="2">The sequence shown here is derived from an EMBL/GenBank/DDBJ whole genome shotgun (WGS) entry which is preliminary data.</text>
</comment>
<accession>A0A133VDH6</accession>
<reference evidence="2 3" key="1">
    <citation type="journal article" date="2016" name="Sci. Rep.">
        <title>Metabolic traits of an uncultured archaeal lineage -MSBL1- from brine pools of the Red Sea.</title>
        <authorList>
            <person name="Mwirichia R."/>
            <person name="Alam I."/>
            <person name="Rashid M."/>
            <person name="Vinu M."/>
            <person name="Ba-Alawi W."/>
            <person name="Anthony Kamau A."/>
            <person name="Kamanda Ngugi D."/>
            <person name="Goker M."/>
            <person name="Klenk H.P."/>
            <person name="Bajic V."/>
            <person name="Stingl U."/>
        </authorList>
    </citation>
    <scope>NUCLEOTIDE SEQUENCE [LARGE SCALE GENOMIC DNA]</scope>
    <source>
        <strain evidence="2">SCGC-AAA382A13</strain>
    </source>
</reference>
<feature type="transmembrane region" description="Helical" evidence="1">
    <location>
        <begin position="91"/>
        <end position="109"/>
    </location>
</feature>
<evidence type="ECO:0000313" key="2">
    <source>
        <dbReference type="EMBL" id="KXB04454.1"/>
    </source>
</evidence>
<feature type="transmembrane region" description="Helical" evidence="1">
    <location>
        <begin position="35"/>
        <end position="54"/>
    </location>
</feature>
<evidence type="ECO:0000256" key="1">
    <source>
        <dbReference type="SAM" id="Phobius"/>
    </source>
</evidence>
<keyword evidence="1" id="KW-0812">Transmembrane</keyword>
<organism evidence="2 3">
    <name type="scientific">candidate division MSBL1 archaeon SCGC-AAA382A13</name>
    <dbReference type="NCBI Taxonomy" id="1698279"/>
    <lineage>
        <taxon>Archaea</taxon>
        <taxon>Methanobacteriati</taxon>
        <taxon>Methanobacteriota</taxon>
        <taxon>candidate division MSBL1</taxon>
    </lineage>
</organism>
<keyword evidence="3" id="KW-1185">Reference proteome</keyword>